<keyword evidence="3" id="KW-1185">Reference proteome</keyword>
<evidence type="ECO:0000313" key="3">
    <source>
        <dbReference type="Proteomes" id="UP000250235"/>
    </source>
</evidence>
<evidence type="ECO:0000256" key="1">
    <source>
        <dbReference type="SAM" id="MobiDB-lite"/>
    </source>
</evidence>
<dbReference type="AlphaFoldDB" id="A0A2Z7AQU4"/>
<proteinExistence type="predicted"/>
<organism evidence="2 3">
    <name type="scientific">Dorcoceras hygrometricum</name>
    <dbReference type="NCBI Taxonomy" id="472368"/>
    <lineage>
        <taxon>Eukaryota</taxon>
        <taxon>Viridiplantae</taxon>
        <taxon>Streptophyta</taxon>
        <taxon>Embryophyta</taxon>
        <taxon>Tracheophyta</taxon>
        <taxon>Spermatophyta</taxon>
        <taxon>Magnoliopsida</taxon>
        <taxon>eudicotyledons</taxon>
        <taxon>Gunneridae</taxon>
        <taxon>Pentapetalae</taxon>
        <taxon>asterids</taxon>
        <taxon>lamiids</taxon>
        <taxon>Lamiales</taxon>
        <taxon>Gesneriaceae</taxon>
        <taxon>Didymocarpoideae</taxon>
        <taxon>Trichosporeae</taxon>
        <taxon>Loxocarpinae</taxon>
        <taxon>Dorcoceras</taxon>
    </lineage>
</organism>
<feature type="compositionally biased region" description="Basic and acidic residues" evidence="1">
    <location>
        <begin position="17"/>
        <end position="26"/>
    </location>
</feature>
<sequence>MPDGGARCASSVRRLQCGRDRNKSDHTINGGGGTAGEAAAPALEGLMNLARTESPRYADRNKSDHTINGGGGTAARWWRRRP</sequence>
<name>A0A2Z7AQU4_9LAMI</name>
<dbReference type="Proteomes" id="UP000250235">
    <property type="component" value="Unassembled WGS sequence"/>
</dbReference>
<evidence type="ECO:0000313" key="2">
    <source>
        <dbReference type="EMBL" id="KZV23816.1"/>
    </source>
</evidence>
<feature type="region of interest" description="Disordered" evidence="1">
    <location>
        <begin position="57"/>
        <end position="82"/>
    </location>
</feature>
<accession>A0A2Z7AQU4</accession>
<dbReference type="EMBL" id="KV013372">
    <property type="protein sequence ID" value="KZV23816.1"/>
    <property type="molecule type" value="Genomic_DNA"/>
</dbReference>
<protein>
    <submittedName>
        <fullName evidence="2">Uncharacterized protein</fullName>
    </submittedName>
</protein>
<gene>
    <name evidence="2" type="ORF">F511_22878</name>
</gene>
<reference evidence="2 3" key="1">
    <citation type="journal article" date="2015" name="Proc. Natl. Acad. Sci. U.S.A.">
        <title>The resurrection genome of Boea hygrometrica: A blueprint for survival of dehydration.</title>
        <authorList>
            <person name="Xiao L."/>
            <person name="Yang G."/>
            <person name="Zhang L."/>
            <person name="Yang X."/>
            <person name="Zhao S."/>
            <person name="Ji Z."/>
            <person name="Zhou Q."/>
            <person name="Hu M."/>
            <person name="Wang Y."/>
            <person name="Chen M."/>
            <person name="Xu Y."/>
            <person name="Jin H."/>
            <person name="Xiao X."/>
            <person name="Hu G."/>
            <person name="Bao F."/>
            <person name="Hu Y."/>
            <person name="Wan P."/>
            <person name="Li L."/>
            <person name="Deng X."/>
            <person name="Kuang T."/>
            <person name="Xiang C."/>
            <person name="Zhu J.K."/>
            <person name="Oliver M.J."/>
            <person name="He Y."/>
        </authorList>
    </citation>
    <scope>NUCLEOTIDE SEQUENCE [LARGE SCALE GENOMIC DNA]</scope>
    <source>
        <strain evidence="3">cv. XS01</strain>
    </source>
</reference>
<feature type="region of interest" description="Disordered" evidence="1">
    <location>
        <begin position="1"/>
        <end position="37"/>
    </location>
</feature>